<proteinExistence type="predicted"/>
<name>A0ABQ8U1L7_PERAM</name>
<comment type="caution">
    <text evidence="2">The sequence shown here is derived from an EMBL/GenBank/DDBJ whole genome shotgun (WGS) entry which is preliminary data.</text>
</comment>
<dbReference type="Proteomes" id="UP001148838">
    <property type="component" value="Unassembled WGS sequence"/>
</dbReference>
<dbReference type="EMBL" id="JAJSOF020000001">
    <property type="protein sequence ID" value="KAJ4451697.1"/>
    <property type="molecule type" value="Genomic_DNA"/>
</dbReference>
<protein>
    <submittedName>
        <fullName evidence="2">Uncharacterized protein</fullName>
    </submittedName>
</protein>
<accession>A0ABQ8U1L7</accession>
<evidence type="ECO:0000256" key="1">
    <source>
        <dbReference type="SAM" id="MobiDB-lite"/>
    </source>
</evidence>
<keyword evidence="3" id="KW-1185">Reference proteome</keyword>
<evidence type="ECO:0000313" key="3">
    <source>
        <dbReference type="Proteomes" id="UP001148838"/>
    </source>
</evidence>
<feature type="region of interest" description="Disordered" evidence="1">
    <location>
        <begin position="67"/>
        <end position="97"/>
    </location>
</feature>
<evidence type="ECO:0000313" key="2">
    <source>
        <dbReference type="EMBL" id="KAJ4451697.1"/>
    </source>
</evidence>
<sequence length="97" mass="10699">MAGLCEGGNEPTGFLKAICNWLFNDAVSTTRKFSVDEIGDSEMIFGQVRPRIRHRLPCILIMVGENLGKTQPGNQPKRESNPRPNATSDLQARALTD</sequence>
<gene>
    <name evidence="2" type="ORF">ANN_03167</name>
</gene>
<reference evidence="2 3" key="1">
    <citation type="journal article" date="2022" name="Allergy">
        <title>Genome assembly and annotation of Periplaneta americana reveal a comprehensive cockroach allergen profile.</title>
        <authorList>
            <person name="Wang L."/>
            <person name="Xiong Q."/>
            <person name="Saelim N."/>
            <person name="Wang L."/>
            <person name="Nong W."/>
            <person name="Wan A.T."/>
            <person name="Shi M."/>
            <person name="Liu X."/>
            <person name="Cao Q."/>
            <person name="Hui J.H.L."/>
            <person name="Sookrung N."/>
            <person name="Leung T.F."/>
            <person name="Tungtrongchitr A."/>
            <person name="Tsui S.K.W."/>
        </authorList>
    </citation>
    <scope>NUCLEOTIDE SEQUENCE [LARGE SCALE GENOMIC DNA]</scope>
    <source>
        <strain evidence="2">PWHHKU_190912</strain>
    </source>
</reference>
<organism evidence="2 3">
    <name type="scientific">Periplaneta americana</name>
    <name type="common">American cockroach</name>
    <name type="synonym">Blatta americana</name>
    <dbReference type="NCBI Taxonomy" id="6978"/>
    <lineage>
        <taxon>Eukaryota</taxon>
        <taxon>Metazoa</taxon>
        <taxon>Ecdysozoa</taxon>
        <taxon>Arthropoda</taxon>
        <taxon>Hexapoda</taxon>
        <taxon>Insecta</taxon>
        <taxon>Pterygota</taxon>
        <taxon>Neoptera</taxon>
        <taxon>Polyneoptera</taxon>
        <taxon>Dictyoptera</taxon>
        <taxon>Blattodea</taxon>
        <taxon>Blattoidea</taxon>
        <taxon>Blattidae</taxon>
        <taxon>Blattinae</taxon>
        <taxon>Periplaneta</taxon>
    </lineage>
</organism>